<proteinExistence type="predicted"/>
<organism evidence="9 10">
    <name type="scientific">Aquila chrysaetos chrysaetos</name>
    <dbReference type="NCBI Taxonomy" id="223781"/>
    <lineage>
        <taxon>Eukaryota</taxon>
        <taxon>Metazoa</taxon>
        <taxon>Chordata</taxon>
        <taxon>Craniata</taxon>
        <taxon>Vertebrata</taxon>
        <taxon>Euteleostomi</taxon>
        <taxon>Archelosauria</taxon>
        <taxon>Archosauria</taxon>
        <taxon>Dinosauria</taxon>
        <taxon>Saurischia</taxon>
        <taxon>Theropoda</taxon>
        <taxon>Coelurosauria</taxon>
        <taxon>Aves</taxon>
        <taxon>Neognathae</taxon>
        <taxon>Neoaves</taxon>
        <taxon>Telluraves</taxon>
        <taxon>Accipitrimorphae</taxon>
        <taxon>Accipitriformes</taxon>
        <taxon>Accipitridae</taxon>
        <taxon>Accipitrinae</taxon>
        <taxon>Aquila</taxon>
    </lineage>
</organism>
<dbReference type="PROSITE" id="PS50157">
    <property type="entry name" value="ZINC_FINGER_C2H2_2"/>
    <property type="match status" value="1"/>
</dbReference>
<dbReference type="GO" id="GO:0008270">
    <property type="term" value="F:zinc ion binding"/>
    <property type="evidence" value="ECO:0007669"/>
    <property type="project" value="UniProtKB-KW"/>
</dbReference>
<sequence>MGKKPLGCCDCGKGFDGNSDLTQHQLVHTREKPYLCAPCGKSWGQNSSLTHVVPVSPAGQVFAPAPEAKIPTPLLGVLQGIRGTTPSTTENNLTMLQCGGVTVVGDRRASHCDKHAASTGQGCGPYLSQFTI</sequence>
<evidence type="ECO:0000256" key="3">
    <source>
        <dbReference type="ARBA" id="ARBA00022737"/>
    </source>
</evidence>
<dbReference type="SUPFAM" id="SSF57667">
    <property type="entry name" value="beta-beta-alpha zinc fingers"/>
    <property type="match status" value="1"/>
</dbReference>
<evidence type="ECO:0000256" key="6">
    <source>
        <dbReference type="ARBA" id="ARBA00023242"/>
    </source>
</evidence>
<evidence type="ECO:0000256" key="1">
    <source>
        <dbReference type="ARBA" id="ARBA00004123"/>
    </source>
</evidence>
<dbReference type="Gene3D" id="3.30.160.60">
    <property type="entry name" value="Classic Zinc Finger"/>
    <property type="match status" value="2"/>
</dbReference>
<dbReference type="PANTHER" id="PTHR23226">
    <property type="entry name" value="ZINC FINGER AND SCAN DOMAIN-CONTAINING"/>
    <property type="match status" value="1"/>
</dbReference>
<dbReference type="FunFam" id="3.30.160.60:FF:001498">
    <property type="entry name" value="Zinc finger protein 404"/>
    <property type="match status" value="1"/>
</dbReference>
<keyword evidence="3" id="KW-0677">Repeat</keyword>
<evidence type="ECO:0000259" key="8">
    <source>
        <dbReference type="PROSITE" id="PS50157"/>
    </source>
</evidence>
<evidence type="ECO:0000256" key="7">
    <source>
        <dbReference type="PROSITE-ProRule" id="PRU00042"/>
    </source>
</evidence>
<accession>A0A663EGX4</accession>
<dbReference type="PANTHER" id="PTHR23226:SF416">
    <property type="entry name" value="FI01424P"/>
    <property type="match status" value="1"/>
</dbReference>
<keyword evidence="10" id="KW-1185">Reference proteome</keyword>
<reference evidence="9" key="1">
    <citation type="submission" date="2025-08" db="UniProtKB">
        <authorList>
            <consortium name="Ensembl"/>
        </authorList>
    </citation>
    <scope>IDENTIFICATION</scope>
</reference>
<dbReference type="GeneTree" id="ENSGT01120000277903"/>
<protein>
    <recommendedName>
        <fullName evidence="8">C2H2-type domain-containing protein</fullName>
    </recommendedName>
</protein>
<dbReference type="Proteomes" id="UP000472275">
    <property type="component" value="Chromosome 17"/>
</dbReference>
<reference evidence="9" key="2">
    <citation type="submission" date="2025-09" db="UniProtKB">
        <authorList>
            <consortium name="Ensembl"/>
        </authorList>
    </citation>
    <scope>IDENTIFICATION</scope>
</reference>
<dbReference type="InterPro" id="IPR036236">
    <property type="entry name" value="Znf_C2H2_sf"/>
</dbReference>
<evidence type="ECO:0000256" key="5">
    <source>
        <dbReference type="ARBA" id="ARBA00022833"/>
    </source>
</evidence>
<dbReference type="GO" id="GO:0000981">
    <property type="term" value="F:DNA-binding transcription factor activity, RNA polymerase II-specific"/>
    <property type="evidence" value="ECO:0007669"/>
    <property type="project" value="TreeGrafter"/>
</dbReference>
<dbReference type="GO" id="GO:0000978">
    <property type="term" value="F:RNA polymerase II cis-regulatory region sequence-specific DNA binding"/>
    <property type="evidence" value="ECO:0007669"/>
    <property type="project" value="TreeGrafter"/>
</dbReference>
<dbReference type="InParanoid" id="A0A663EGX4"/>
<keyword evidence="2" id="KW-0479">Metal-binding</keyword>
<name>A0A663EGX4_AQUCH</name>
<evidence type="ECO:0000256" key="2">
    <source>
        <dbReference type="ARBA" id="ARBA00022723"/>
    </source>
</evidence>
<keyword evidence="5" id="KW-0862">Zinc</keyword>
<dbReference type="AlphaFoldDB" id="A0A663EGX4"/>
<dbReference type="InterPro" id="IPR013087">
    <property type="entry name" value="Znf_C2H2_type"/>
</dbReference>
<keyword evidence="6" id="KW-0539">Nucleus</keyword>
<evidence type="ECO:0000313" key="10">
    <source>
        <dbReference type="Proteomes" id="UP000472275"/>
    </source>
</evidence>
<feature type="domain" description="C2H2-type" evidence="8">
    <location>
        <begin position="6"/>
        <end position="33"/>
    </location>
</feature>
<keyword evidence="4 7" id="KW-0863">Zinc-finger</keyword>
<dbReference type="GO" id="GO:0005634">
    <property type="term" value="C:nucleus"/>
    <property type="evidence" value="ECO:0007669"/>
    <property type="project" value="UniProtKB-SubCell"/>
</dbReference>
<evidence type="ECO:0000313" key="9">
    <source>
        <dbReference type="Ensembl" id="ENSACCP00020011595.1"/>
    </source>
</evidence>
<dbReference type="PROSITE" id="PS00028">
    <property type="entry name" value="ZINC_FINGER_C2H2_1"/>
    <property type="match status" value="1"/>
</dbReference>
<dbReference type="Ensembl" id="ENSACCT00020012110.1">
    <property type="protein sequence ID" value="ENSACCP00020011595.1"/>
    <property type="gene ID" value="ENSACCG00020007968.1"/>
</dbReference>
<evidence type="ECO:0000256" key="4">
    <source>
        <dbReference type="ARBA" id="ARBA00022771"/>
    </source>
</evidence>
<comment type="subcellular location">
    <subcellularLocation>
        <location evidence="1">Nucleus</location>
    </subcellularLocation>
</comment>